<dbReference type="NCBIfam" id="NF037977">
    <property type="entry name" value="Lpg0189_fam"/>
    <property type="match status" value="1"/>
</dbReference>
<dbReference type="RefSeq" id="WP_058516050.1">
    <property type="nucleotide sequence ID" value="NZ_CAAAIH010000008.1"/>
</dbReference>
<accession>A0A0W0YAY3</accession>
<evidence type="ECO:0000313" key="2">
    <source>
        <dbReference type="EMBL" id="KTD53782.1"/>
    </source>
</evidence>
<evidence type="ECO:0000313" key="3">
    <source>
        <dbReference type="Proteomes" id="UP000054703"/>
    </source>
</evidence>
<dbReference type="AlphaFoldDB" id="A0A0W0YAY3"/>
<reference evidence="2 3" key="1">
    <citation type="submission" date="2015-11" db="EMBL/GenBank/DDBJ databases">
        <title>Genomic analysis of 38 Legionella species identifies large and diverse effector repertoires.</title>
        <authorList>
            <person name="Burstein D."/>
            <person name="Amaro F."/>
            <person name="Zusman T."/>
            <person name="Lifshitz Z."/>
            <person name="Cohen O."/>
            <person name="Gilbert J.A."/>
            <person name="Pupko T."/>
            <person name="Shuman H.A."/>
            <person name="Segal G."/>
        </authorList>
    </citation>
    <scope>NUCLEOTIDE SEQUENCE [LARGE SCALE GENOMIC DNA]</scope>
    <source>
        <strain evidence="2 3">SC-63-C7</strain>
    </source>
</reference>
<sequence length="282" mass="32801">MKIPSYVLLLTSLLFNTPHAATEIVVPKLATPDHTLIKRYSNEVDSDSGLPIARRTIDYPTHVVRMEKVQLQDSTLNCEQVQQKINEFFVEKLPVTMIYYNIITYCSYDAENPDIAKNYTINAYFDPVTDQAVEYLKSYIHEYNGQDLMGAPFNIEEAKKVIVSLNFDAGIRKDEYGQIILRYYHENQTHSFQNFFDVRKELIADIHRRINSNESATIIPLFTKWFSPGGESVYTHILKKSDYLLLQPELIFLLDQEPNAFTSKLRMYYAHYCANNPNKRCL</sequence>
<feature type="signal peptide" evidence="1">
    <location>
        <begin position="1"/>
        <end position="20"/>
    </location>
</feature>
<protein>
    <submittedName>
        <fullName evidence="2">Uncharacterized protein</fullName>
    </submittedName>
</protein>
<gene>
    <name evidence="2" type="ORF">Lsan_4192</name>
</gene>
<feature type="chain" id="PRO_5006917445" evidence="1">
    <location>
        <begin position="21"/>
        <end position="282"/>
    </location>
</feature>
<dbReference type="Proteomes" id="UP000054703">
    <property type="component" value="Unassembled WGS sequence"/>
</dbReference>
<name>A0A0W0YAY3_9GAMM</name>
<proteinExistence type="predicted"/>
<keyword evidence="3" id="KW-1185">Reference proteome</keyword>
<comment type="caution">
    <text evidence="2">The sequence shown here is derived from an EMBL/GenBank/DDBJ whole genome shotgun (WGS) entry which is preliminary data.</text>
</comment>
<dbReference type="InterPro" id="IPR056213">
    <property type="entry name" value="NttE-like"/>
</dbReference>
<keyword evidence="1" id="KW-0732">Signal</keyword>
<evidence type="ECO:0000256" key="1">
    <source>
        <dbReference type="SAM" id="SignalP"/>
    </source>
</evidence>
<dbReference type="Pfam" id="PF24274">
    <property type="entry name" value="NttE"/>
    <property type="match status" value="1"/>
</dbReference>
<dbReference type="PATRIC" id="fig|45074.5.peg.4507"/>
<dbReference type="EMBL" id="LNYU01000091">
    <property type="protein sequence ID" value="KTD53782.1"/>
    <property type="molecule type" value="Genomic_DNA"/>
</dbReference>
<organism evidence="2 3">
    <name type="scientific">Legionella santicrucis</name>
    <dbReference type="NCBI Taxonomy" id="45074"/>
    <lineage>
        <taxon>Bacteria</taxon>
        <taxon>Pseudomonadati</taxon>
        <taxon>Pseudomonadota</taxon>
        <taxon>Gammaproteobacteria</taxon>
        <taxon>Legionellales</taxon>
        <taxon>Legionellaceae</taxon>
        <taxon>Legionella</taxon>
    </lineage>
</organism>
<dbReference type="OrthoDB" id="5646153at2"/>